<protein>
    <submittedName>
        <fullName evidence="9">MMPL family</fullName>
    </submittedName>
</protein>
<dbReference type="RefSeq" id="WP_181813512.1">
    <property type="nucleotide sequence ID" value="NZ_QQZY01000004.1"/>
</dbReference>
<dbReference type="Gene3D" id="1.20.1640.10">
    <property type="entry name" value="Multidrug efflux transporter AcrB transmembrane domain"/>
    <property type="match status" value="2"/>
</dbReference>
<organism evidence="9 10">
    <name type="scientific">Gaiella occulta</name>
    <dbReference type="NCBI Taxonomy" id="1002870"/>
    <lineage>
        <taxon>Bacteria</taxon>
        <taxon>Bacillati</taxon>
        <taxon>Actinomycetota</taxon>
        <taxon>Thermoleophilia</taxon>
        <taxon>Gaiellales</taxon>
        <taxon>Gaiellaceae</taxon>
        <taxon>Gaiella</taxon>
    </lineage>
</organism>
<keyword evidence="3" id="KW-1003">Cell membrane</keyword>
<proteinExistence type="inferred from homology"/>
<evidence type="ECO:0000256" key="1">
    <source>
        <dbReference type="ARBA" id="ARBA00004651"/>
    </source>
</evidence>
<evidence type="ECO:0000256" key="5">
    <source>
        <dbReference type="ARBA" id="ARBA00022989"/>
    </source>
</evidence>
<gene>
    <name evidence="9" type="ORF">Gocc_1824</name>
</gene>
<dbReference type="Proteomes" id="UP000254134">
    <property type="component" value="Unassembled WGS sequence"/>
</dbReference>
<feature type="transmembrane region" description="Helical" evidence="7">
    <location>
        <begin position="341"/>
        <end position="362"/>
    </location>
</feature>
<comment type="caution">
    <text evidence="9">The sequence shown here is derived from an EMBL/GenBank/DDBJ whole genome shotgun (WGS) entry which is preliminary data.</text>
</comment>
<evidence type="ECO:0000313" key="10">
    <source>
        <dbReference type="Proteomes" id="UP000254134"/>
    </source>
</evidence>
<feature type="transmembrane region" description="Helical" evidence="7">
    <location>
        <begin position="284"/>
        <end position="307"/>
    </location>
</feature>
<dbReference type="Pfam" id="PF03176">
    <property type="entry name" value="MMPL"/>
    <property type="match status" value="2"/>
</dbReference>
<dbReference type="PANTHER" id="PTHR33406">
    <property type="entry name" value="MEMBRANE PROTEIN MJ1562-RELATED"/>
    <property type="match status" value="1"/>
</dbReference>
<name>A0A7M2YXP0_9ACTN</name>
<feature type="transmembrane region" description="Helical" evidence="7">
    <location>
        <begin position="204"/>
        <end position="227"/>
    </location>
</feature>
<keyword evidence="6 7" id="KW-0472">Membrane</keyword>
<comment type="subcellular location">
    <subcellularLocation>
        <location evidence="1">Cell membrane</location>
        <topology evidence="1">Multi-pass membrane protein</topology>
    </subcellularLocation>
</comment>
<keyword evidence="10" id="KW-1185">Reference proteome</keyword>
<evidence type="ECO:0000313" key="9">
    <source>
        <dbReference type="EMBL" id="RDI74248.1"/>
    </source>
</evidence>
<dbReference type="InterPro" id="IPR050545">
    <property type="entry name" value="Mycobact_MmpL"/>
</dbReference>
<reference evidence="10" key="2">
    <citation type="journal article" date="2019" name="MicrobiologyOpen">
        <title>High-quality draft genome sequence of Gaiella occulta isolated from a 150 meter deep mineral water borehole and comparison with the genome sequences of other deep-branching lineages of the phylum Actinobacteria.</title>
        <authorList>
            <person name="Severino R."/>
            <person name="Froufe H.J.C."/>
            <person name="Barroso C."/>
            <person name="Albuquerque L."/>
            <person name="Lobo-da-Cunha A."/>
            <person name="da Costa M.S."/>
            <person name="Egas C."/>
        </authorList>
    </citation>
    <scope>NUCLEOTIDE SEQUENCE [LARGE SCALE GENOMIC DNA]</scope>
    <source>
        <strain evidence="10">F2-233</strain>
    </source>
</reference>
<dbReference type="EMBL" id="QQZY01000004">
    <property type="protein sequence ID" value="RDI74248.1"/>
    <property type="molecule type" value="Genomic_DNA"/>
</dbReference>
<feature type="transmembrane region" description="Helical" evidence="7">
    <location>
        <begin position="508"/>
        <end position="529"/>
    </location>
</feature>
<evidence type="ECO:0000256" key="6">
    <source>
        <dbReference type="ARBA" id="ARBA00023136"/>
    </source>
</evidence>
<dbReference type="AlphaFoldDB" id="A0A7M2YXP0"/>
<feature type="transmembrane region" description="Helical" evidence="7">
    <location>
        <begin position="481"/>
        <end position="503"/>
    </location>
</feature>
<sequence length="661" mass="69552">MSALIVSRARLVTVVAALAIVVAFAAGNTVVPRMNAGADQFADLSSESRLANREVERRTGVEADPGILALVRGGAGEVARVRARIAADPSVALTLVDDRGVVLVFLRSGAGEDSKAAADRLARAFARDANVRLGGGVIASRQVTEAIQRDLRRAELIAFPLVLLLSFWVFRGLVAAFLPPLVGAGAIALTLLGLRVGVEVHPLSVFALNLVTGLGLGLAIDYSLFVVSRWREEARRTGFGPEAMARTLRTAGRTVLFSALTVAASMACLLVFPQQFLYSMGLGGVLVALSAGVVALVPLPAFLYWLGPRIDALAPRRLQQPPSGGRWARLAAWVMRRPGRVAALSAAVLVLLAAPALGVHFVGVDASTLPASASARQVAEALDRGGVSGRYAPITAVADARPGDVAVARIAALPGVAAVLPAREAAPGLWRLDVLPREKGLAASTQRVVREVRRLLPDARVTGQTAAFVDQQASLARHLPWALGILALTTALLIFLFTGSLLLPLKSLVMNVFTLGASFGILVLVFERWRGLDGLESTQPILLGATAFGLSTDYAIFLFSRIREARDRGLRNRAAVADGLERTGRIVTAAALLFCVAIGTFATSGISFILELGVGTAAAVALDATIVRALLVPSLMALLGEWNWWAPAPLRRLHARLGLAA</sequence>
<evidence type="ECO:0000259" key="8">
    <source>
        <dbReference type="Pfam" id="PF03176"/>
    </source>
</evidence>
<reference evidence="9 10" key="1">
    <citation type="submission" date="2018-07" db="EMBL/GenBank/DDBJ databases">
        <title>High-quality-draft genome sequence of Gaiella occulta.</title>
        <authorList>
            <person name="Severino R."/>
            <person name="Froufe H.J.C."/>
            <person name="Rainey F.A."/>
            <person name="Barroso C."/>
            <person name="Albuquerque L."/>
            <person name="Lobo-Da-Cunha A."/>
            <person name="Da Costa M.S."/>
            <person name="Egas C."/>
        </authorList>
    </citation>
    <scope>NUCLEOTIDE SEQUENCE [LARGE SCALE GENOMIC DNA]</scope>
    <source>
        <strain evidence="9 10">F2-233</strain>
    </source>
</reference>
<evidence type="ECO:0000256" key="3">
    <source>
        <dbReference type="ARBA" id="ARBA00022475"/>
    </source>
</evidence>
<dbReference type="SUPFAM" id="SSF82866">
    <property type="entry name" value="Multidrug efflux transporter AcrB transmembrane domain"/>
    <property type="match status" value="2"/>
</dbReference>
<feature type="transmembrane region" description="Helical" evidence="7">
    <location>
        <begin position="541"/>
        <end position="562"/>
    </location>
</feature>
<evidence type="ECO:0000256" key="7">
    <source>
        <dbReference type="SAM" id="Phobius"/>
    </source>
</evidence>
<evidence type="ECO:0000256" key="2">
    <source>
        <dbReference type="ARBA" id="ARBA00010157"/>
    </source>
</evidence>
<keyword evidence="5 7" id="KW-1133">Transmembrane helix</keyword>
<accession>A0A7M2YXP0</accession>
<evidence type="ECO:0000256" key="4">
    <source>
        <dbReference type="ARBA" id="ARBA00022692"/>
    </source>
</evidence>
<feature type="transmembrane region" description="Helical" evidence="7">
    <location>
        <begin position="156"/>
        <end position="174"/>
    </location>
</feature>
<dbReference type="PANTHER" id="PTHR33406:SF11">
    <property type="entry name" value="MEMBRANE PROTEIN SCO6666-RELATED"/>
    <property type="match status" value="1"/>
</dbReference>
<dbReference type="GO" id="GO:0005886">
    <property type="term" value="C:plasma membrane"/>
    <property type="evidence" value="ECO:0007669"/>
    <property type="project" value="UniProtKB-SubCell"/>
</dbReference>
<feature type="domain" description="Membrane transport protein MMPL" evidence="8">
    <location>
        <begin position="447"/>
        <end position="651"/>
    </location>
</feature>
<dbReference type="InterPro" id="IPR004869">
    <property type="entry name" value="MMPL_dom"/>
</dbReference>
<comment type="similarity">
    <text evidence="2">Belongs to the resistance-nodulation-cell division (RND) (TC 2.A.6) family. MmpL subfamily.</text>
</comment>
<keyword evidence="4 7" id="KW-0812">Transmembrane</keyword>
<feature type="transmembrane region" description="Helical" evidence="7">
    <location>
        <begin position="254"/>
        <end position="272"/>
    </location>
</feature>
<feature type="domain" description="Membrane transport protein MMPL" evidence="8">
    <location>
        <begin position="90"/>
        <end position="340"/>
    </location>
</feature>